<gene>
    <name evidence="2" type="ORF">V3328_03730</name>
</gene>
<dbReference type="InterPro" id="IPR039569">
    <property type="entry name" value="FAS1-like_DH_region"/>
</dbReference>
<dbReference type="Proteomes" id="UP001378188">
    <property type="component" value="Unassembled WGS sequence"/>
</dbReference>
<dbReference type="RefSeq" id="WP_340328313.1">
    <property type="nucleotide sequence ID" value="NZ_JAZHOF010000002.1"/>
</dbReference>
<sequence length="139" mass="15438">MPRVGEILGTWDCRVEAGKLREFARAVGDTSWRDDTVTAPPTFTVACSAEFVERLVTEILPVDRSRTVHGSQSYEYLAPIRAGDRLHGEARLLSDEIKTGRRGGTMRVIRVAIEYRNADTSAPVCREIMTTIETEAAGR</sequence>
<dbReference type="Pfam" id="PF13452">
    <property type="entry name" value="FAS1_DH_region"/>
    <property type="match status" value="1"/>
</dbReference>
<proteinExistence type="predicted"/>
<reference evidence="2 3" key="1">
    <citation type="submission" date="2024-02" db="EMBL/GenBank/DDBJ databases">
        <title>Genome analysis and characterization of Microbaculum marinisediminis sp. nov., isolated from marine sediment.</title>
        <authorList>
            <person name="Du Z.-J."/>
            <person name="Ye Y.-Q."/>
            <person name="Zhang Z.-R."/>
            <person name="Yuan S.-M."/>
            <person name="Zhang X.-Y."/>
        </authorList>
    </citation>
    <scope>NUCLEOTIDE SEQUENCE [LARGE SCALE GENOMIC DNA]</scope>
    <source>
        <strain evidence="2 3">SDUM1044001</strain>
    </source>
</reference>
<keyword evidence="3" id="KW-1185">Reference proteome</keyword>
<dbReference type="CDD" id="cd03441">
    <property type="entry name" value="R_hydratase_like"/>
    <property type="match status" value="1"/>
</dbReference>
<dbReference type="EMBL" id="JAZHOF010000002">
    <property type="protein sequence ID" value="MEJ8570566.1"/>
    <property type="molecule type" value="Genomic_DNA"/>
</dbReference>
<dbReference type="AlphaFoldDB" id="A0AAW9RSQ5"/>
<name>A0AAW9RSQ5_9HYPH</name>
<accession>A0AAW9RSQ5</accession>
<dbReference type="InterPro" id="IPR029069">
    <property type="entry name" value="HotDog_dom_sf"/>
</dbReference>
<evidence type="ECO:0000313" key="2">
    <source>
        <dbReference type="EMBL" id="MEJ8570566.1"/>
    </source>
</evidence>
<protein>
    <submittedName>
        <fullName evidence="2">MaoC family dehydratase N-terminal domain-containing protein</fullName>
    </submittedName>
</protein>
<evidence type="ECO:0000313" key="3">
    <source>
        <dbReference type="Proteomes" id="UP001378188"/>
    </source>
</evidence>
<dbReference type="SUPFAM" id="SSF54637">
    <property type="entry name" value="Thioesterase/thiol ester dehydrase-isomerase"/>
    <property type="match status" value="1"/>
</dbReference>
<evidence type="ECO:0000259" key="1">
    <source>
        <dbReference type="Pfam" id="PF13452"/>
    </source>
</evidence>
<dbReference type="Gene3D" id="3.10.129.10">
    <property type="entry name" value="Hotdog Thioesterase"/>
    <property type="match status" value="1"/>
</dbReference>
<feature type="domain" description="FAS1-like dehydratase" evidence="1">
    <location>
        <begin position="4"/>
        <end position="119"/>
    </location>
</feature>
<organism evidence="2 3">
    <name type="scientific">Microbaculum marinum</name>
    <dbReference type="NCBI Taxonomy" id="1764581"/>
    <lineage>
        <taxon>Bacteria</taxon>
        <taxon>Pseudomonadati</taxon>
        <taxon>Pseudomonadota</taxon>
        <taxon>Alphaproteobacteria</taxon>
        <taxon>Hyphomicrobiales</taxon>
        <taxon>Tepidamorphaceae</taxon>
        <taxon>Microbaculum</taxon>
    </lineage>
</organism>
<comment type="caution">
    <text evidence="2">The sequence shown here is derived from an EMBL/GenBank/DDBJ whole genome shotgun (WGS) entry which is preliminary data.</text>
</comment>